<evidence type="ECO:0000313" key="4">
    <source>
        <dbReference type="WBParaSite" id="SVE_0242200.1"/>
    </source>
</evidence>
<protein>
    <submittedName>
        <fullName evidence="4">EF-hand domain-containing protein</fullName>
    </submittedName>
</protein>
<keyword evidence="1" id="KW-0106">Calcium</keyword>
<reference evidence="4" key="2">
    <citation type="submission" date="2015-08" db="UniProtKB">
        <authorList>
            <consortium name="WormBaseParasite"/>
        </authorList>
    </citation>
    <scope>IDENTIFICATION</scope>
</reference>
<dbReference type="Gene3D" id="1.10.238.10">
    <property type="entry name" value="EF-hand"/>
    <property type="match status" value="1"/>
</dbReference>
<name>A0A0K0F0V5_STRVS</name>
<dbReference type="AlphaFoldDB" id="A0A0K0F0V5"/>
<dbReference type="SUPFAM" id="SSF47473">
    <property type="entry name" value="EF-hand"/>
    <property type="match status" value="1"/>
</dbReference>
<organism evidence="3 4">
    <name type="scientific">Strongyloides venezuelensis</name>
    <name type="common">Threadworm</name>
    <dbReference type="NCBI Taxonomy" id="75913"/>
    <lineage>
        <taxon>Eukaryota</taxon>
        <taxon>Metazoa</taxon>
        <taxon>Ecdysozoa</taxon>
        <taxon>Nematoda</taxon>
        <taxon>Chromadorea</taxon>
        <taxon>Rhabditida</taxon>
        <taxon>Tylenchina</taxon>
        <taxon>Panagrolaimomorpha</taxon>
        <taxon>Strongyloidoidea</taxon>
        <taxon>Strongyloididae</taxon>
        <taxon>Strongyloides</taxon>
    </lineage>
</organism>
<dbReference type="WBParaSite" id="SVE_0242200.1">
    <property type="protein sequence ID" value="SVE_0242200.1"/>
    <property type="gene ID" value="SVE_0242200"/>
</dbReference>
<evidence type="ECO:0000256" key="1">
    <source>
        <dbReference type="ARBA" id="ARBA00022837"/>
    </source>
</evidence>
<dbReference type="GO" id="GO:0005509">
    <property type="term" value="F:calcium ion binding"/>
    <property type="evidence" value="ECO:0007669"/>
    <property type="project" value="InterPro"/>
</dbReference>
<evidence type="ECO:0000259" key="2">
    <source>
        <dbReference type="Pfam" id="PF13499"/>
    </source>
</evidence>
<feature type="domain" description="EF-hand" evidence="2">
    <location>
        <begin position="38"/>
        <end position="108"/>
    </location>
</feature>
<dbReference type="InterPro" id="IPR018247">
    <property type="entry name" value="EF_Hand_1_Ca_BS"/>
</dbReference>
<proteinExistence type="predicted"/>
<dbReference type="PROSITE" id="PS00018">
    <property type="entry name" value="EF_HAND_1"/>
    <property type="match status" value="1"/>
</dbReference>
<evidence type="ECO:0000313" key="3">
    <source>
        <dbReference type="Proteomes" id="UP000035680"/>
    </source>
</evidence>
<dbReference type="InterPro" id="IPR011992">
    <property type="entry name" value="EF-hand-dom_pair"/>
</dbReference>
<dbReference type="Pfam" id="PF13499">
    <property type="entry name" value="EF-hand_7"/>
    <property type="match status" value="1"/>
</dbReference>
<accession>A0A0K0F0V5</accession>
<keyword evidence="3" id="KW-1185">Reference proteome</keyword>
<dbReference type="Proteomes" id="UP000035680">
    <property type="component" value="Unassembled WGS sequence"/>
</dbReference>
<reference evidence="3" key="1">
    <citation type="submission" date="2014-07" db="EMBL/GenBank/DDBJ databases">
        <authorList>
            <person name="Martin A.A"/>
            <person name="De Silva N."/>
        </authorList>
    </citation>
    <scope>NUCLEOTIDE SEQUENCE</scope>
</reference>
<sequence>MYFLSLVFTQEINLDENESLCSCNEMQCLPIEVKVIIMREIFDILDTNKDNITDFDEILSSQLKSLDIKDSNAIINSKTTMEKFYSLLKWIQKMDINKDGKVTWMEFLLKHNEIFI</sequence>
<dbReference type="InterPro" id="IPR002048">
    <property type="entry name" value="EF_hand_dom"/>
</dbReference>